<dbReference type="Proteomes" id="UP000272400">
    <property type="component" value="Unassembled WGS sequence"/>
</dbReference>
<evidence type="ECO:0000313" key="3">
    <source>
        <dbReference type="Proteomes" id="UP000272400"/>
    </source>
</evidence>
<evidence type="ECO:0000259" key="1">
    <source>
        <dbReference type="Pfam" id="PF01796"/>
    </source>
</evidence>
<reference evidence="2 3" key="1">
    <citation type="submission" date="2018-11" db="EMBL/GenBank/DDBJ databases">
        <title>Sequencing the genomes of 1000 actinobacteria strains.</title>
        <authorList>
            <person name="Klenk H.-P."/>
        </authorList>
    </citation>
    <scope>NUCLEOTIDE SEQUENCE [LARGE SCALE GENOMIC DNA]</scope>
    <source>
        <strain evidence="2 3">DSM 44254</strain>
    </source>
</reference>
<accession>A0A3N1CUS5</accession>
<organism evidence="2 3">
    <name type="scientific">Actinocorallia herbida</name>
    <dbReference type="NCBI Taxonomy" id="58109"/>
    <lineage>
        <taxon>Bacteria</taxon>
        <taxon>Bacillati</taxon>
        <taxon>Actinomycetota</taxon>
        <taxon>Actinomycetes</taxon>
        <taxon>Streptosporangiales</taxon>
        <taxon>Thermomonosporaceae</taxon>
        <taxon>Actinocorallia</taxon>
    </lineage>
</organism>
<dbReference type="RefSeq" id="WP_148085943.1">
    <property type="nucleotide sequence ID" value="NZ_RJKE01000001.1"/>
</dbReference>
<gene>
    <name evidence="2" type="ORF">EDD29_2585</name>
</gene>
<dbReference type="OrthoDB" id="5124195at2"/>
<proteinExistence type="predicted"/>
<dbReference type="AlphaFoldDB" id="A0A3N1CUS5"/>
<protein>
    <recommendedName>
        <fullName evidence="1">ChsH2 C-terminal OB-fold domain-containing protein</fullName>
    </recommendedName>
</protein>
<dbReference type="InterPro" id="IPR012340">
    <property type="entry name" value="NA-bd_OB-fold"/>
</dbReference>
<dbReference type="EMBL" id="RJKE01000001">
    <property type="protein sequence ID" value="ROO85050.1"/>
    <property type="molecule type" value="Genomic_DNA"/>
</dbReference>
<sequence length="337" mass="36150">MLRQPASMPGAVRTVLEFPYTRTTGGAIGAFLTGARDGRLLAGRVGGRTVVPPPEYDPATGAPADAELVEVGPGGTVTAWTWVRQPTASHPFDRPFGFALILLDGADTPFAHAVDAGSPERMTTGMRVIARFAPERVGAVTDFHFVPEADGPGEPVTPAEGAEPVTMTTHLISLEYAEPLYPHRERFLAGLLRGEVVGQRSPVSGKVYVPGRGYDQLERVPMGEPEDVVVAAAGAVSSFTEITPVAYHGQKETEPYIRASVLLDGSDSPITGVDIRTIPLAEFRVGLRLRAVWRPVDERDLSGFDNRSTGGWEGVFARWEPTGEPDADARALEEHAF</sequence>
<dbReference type="PANTHER" id="PTHR34075">
    <property type="entry name" value="BLR3430 PROTEIN"/>
    <property type="match status" value="1"/>
</dbReference>
<dbReference type="Pfam" id="PF01796">
    <property type="entry name" value="OB_ChsH2_C"/>
    <property type="match status" value="1"/>
</dbReference>
<dbReference type="InterPro" id="IPR002878">
    <property type="entry name" value="ChsH2_C"/>
</dbReference>
<dbReference type="InterPro" id="IPR052513">
    <property type="entry name" value="Thioester_dehydratase-like"/>
</dbReference>
<keyword evidence="3" id="KW-1185">Reference proteome</keyword>
<dbReference type="PANTHER" id="PTHR34075:SF5">
    <property type="entry name" value="BLR3430 PROTEIN"/>
    <property type="match status" value="1"/>
</dbReference>
<dbReference type="SUPFAM" id="SSF50249">
    <property type="entry name" value="Nucleic acid-binding proteins"/>
    <property type="match status" value="2"/>
</dbReference>
<feature type="domain" description="ChsH2 C-terminal OB-fold" evidence="1">
    <location>
        <begin position="69"/>
        <end position="132"/>
    </location>
</feature>
<comment type="caution">
    <text evidence="2">The sequence shown here is derived from an EMBL/GenBank/DDBJ whole genome shotgun (WGS) entry which is preliminary data.</text>
</comment>
<name>A0A3N1CUS5_9ACTN</name>
<evidence type="ECO:0000313" key="2">
    <source>
        <dbReference type="EMBL" id="ROO85050.1"/>
    </source>
</evidence>